<dbReference type="Proteomes" id="UP000799444">
    <property type="component" value="Unassembled WGS sequence"/>
</dbReference>
<feature type="signal peptide" evidence="1">
    <location>
        <begin position="1"/>
        <end position="17"/>
    </location>
</feature>
<dbReference type="AlphaFoldDB" id="A0A9P4QKS2"/>
<protein>
    <recommendedName>
        <fullName evidence="2">Fungal calcium binding protein domain-containing protein</fullName>
    </recommendedName>
</protein>
<dbReference type="Pfam" id="PF12192">
    <property type="entry name" value="CBP"/>
    <property type="match status" value="1"/>
</dbReference>
<sequence length="108" mass="10576">MRFFAILPALFAATTLAAPSPNPNADTLVVARKPAVSDVEAAAKSVMDAKVADGCDILGCLVALAPASVTCAAALAEGGANLVADAACFAAALNTAVNPPEACTSCVD</sequence>
<feature type="domain" description="Fungal calcium binding protein" evidence="2">
    <location>
        <begin position="33"/>
        <end position="106"/>
    </location>
</feature>
<proteinExistence type="predicted"/>
<evidence type="ECO:0000259" key="2">
    <source>
        <dbReference type="Pfam" id="PF12192"/>
    </source>
</evidence>
<comment type="caution">
    <text evidence="3">The sequence shown here is derived from an EMBL/GenBank/DDBJ whole genome shotgun (WGS) entry which is preliminary data.</text>
</comment>
<name>A0A9P4QKS2_9PLEO</name>
<evidence type="ECO:0000256" key="1">
    <source>
        <dbReference type="SAM" id="SignalP"/>
    </source>
</evidence>
<dbReference type="EMBL" id="ML996439">
    <property type="protein sequence ID" value="KAF2726562.1"/>
    <property type="molecule type" value="Genomic_DNA"/>
</dbReference>
<dbReference type="OrthoDB" id="3036244at2759"/>
<dbReference type="Gene3D" id="1.10.1740.120">
    <property type="match status" value="1"/>
</dbReference>
<dbReference type="InterPro" id="IPR022013">
    <property type="entry name" value="CBP"/>
</dbReference>
<evidence type="ECO:0000313" key="4">
    <source>
        <dbReference type="Proteomes" id="UP000799444"/>
    </source>
</evidence>
<evidence type="ECO:0000313" key="3">
    <source>
        <dbReference type="EMBL" id="KAF2726562.1"/>
    </source>
</evidence>
<organism evidence="3 4">
    <name type="scientific">Polyplosphaeria fusca</name>
    <dbReference type="NCBI Taxonomy" id="682080"/>
    <lineage>
        <taxon>Eukaryota</taxon>
        <taxon>Fungi</taxon>
        <taxon>Dikarya</taxon>
        <taxon>Ascomycota</taxon>
        <taxon>Pezizomycotina</taxon>
        <taxon>Dothideomycetes</taxon>
        <taxon>Pleosporomycetidae</taxon>
        <taxon>Pleosporales</taxon>
        <taxon>Tetraplosphaeriaceae</taxon>
        <taxon>Polyplosphaeria</taxon>
    </lineage>
</organism>
<reference evidence="3" key="1">
    <citation type="journal article" date="2020" name="Stud. Mycol.">
        <title>101 Dothideomycetes genomes: a test case for predicting lifestyles and emergence of pathogens.</title>
        <authorList>
            <person name="Haridas S."/>
            <person name="Albert R."/>
            <person name="Binder M."/>
            <person name="Bloem J."/>
            <person name="Labutti K."/>
            <person name="Salamov A."/>
            <person name="Andreopoulos B."/>
            <person name="Baker S."/>
            <person name="Barry K."/>
            <person name="Bills G."/>
            <person name="Bluhm B."/>
            <person name="Cannon C."/>
            <person name="Castanera R."/>
            <person name="Culley D."/>
            <person name="Daum C."/>
            <person name="Ezra D."/>
            <person name="Gonzalez J."/>
            <person name="Henrissat B."/>
            <person name="Kuo A."/>
            <person name="Liang C."/>
            <person name="Lipzen A."/>
            <person name="Lutzoni F."/>
            <person name="Magnuson J."/>
            <person name="Mondo S."/>
            <person name="Nolan M."/>
            <person name="Ohm R."/>
            <person name="Pangilinan J."/>
            <person name="Park H.-J."/>
            <person name="Ramirez L."/>
            <person name="Alfaro M."/>
            <person name="Sun H."/>
            <person name="Tritt A."/>
            <person name="Yoshinaga Y."/>
            <person name="Zwiers L.-H."/>
            <person name="Turgeon B."/>
            <person name="Goodwin S."/>
            <person name="Spatafora J."/>
            <person name="Crous P."/>
            <person name="Grigoriev I."/>
        </authorList>
    </citation>
    <scope>NUCLEOTIDE SEQUENCE</scope>
    <source>
        <strain evidence="3">CBS 125425</strain>
    </source>
</reference>
<feature type="chain" id="PRO_5040382942" description="Fungal calcium binding protein domain-containing protein" evidence="1">
    <location>
        <begin position="18"/>
        <end position="108"/>
    </location>
</feature>
<gene>
    <name evidence="3" type="ORF">EJ04DRAFT_571161</name>
</gene>
<keyword evidence="1" id="KW-0732">Signal</keyword>
<accession>A0A9P4QKS2</accession>
<keyword evidence="4" id="KW-1185">Reference proteome</keyword>